<dbReference type="InterPro" id="IPR002763">
    <property type="entry name" value="DUF72"/>
</dbReference>
<dbReference type="Proteomes" id="UP000282423">
    <property type="component" value="Unassembled WGS sequence"/>
</dbReference>
<dbReference type="OrthoDB" id="9780310at2"/>
<reference evidence="1 2" key="1">
    <citation type="submission" date="2018-10" db="EMBL/GenBank/DDBJ databases">
        <title>Sphingobacterium sp. M05W1-28.</title>
        <authorList>
            <person name="Cai H."/>
        </authorList>
    </citation>
    <scope>NUCLEOTIDE SEQUENCE [LARGE SCALE GENOMIC DNA]</scope>
    <source>
        <strain evidence="1 2">M05W1-28</strain>
    </source>
</reference>
<dbReference type="Gene3D" id="3.20.20.410">
    <property type="entry name" value="Protein of unknown function UPF0759"/>
    <property type="match status" value="1"/>
</dbReference>
<accession>A0A420VTH6</accession>
<comment type="caution">
    <text evidence="1">The sequence shown here is derived from an EMBL/GenBank/DDBJ whole genome shotgun (WGS) entry which is preliminary data.</text>
</comment>
<evidence type="ECO:0000313" key="1">
    <source>
        <dbReference type="EMBL" id="RKO69683.1"/>
    </source>
</evidence>
<dbReference type="PANTHER" id="PTHR30348">
    <property type="entry name" value="UNCHARACTERIZED PROTEIN YECE"/>
    <property type="match status" value="1"/>
</dbReference>
<dbReference type="Pfam" id="PF01904">
    <property type="entry name" value="DUF72"/>
    <property type="match status" value="1"/>
</dbReference>
<keyword evidence="2" id="KW-1185">Reference proteome</keyword>
<name>A0A420VTH6_9SPHI</name>
<sequence length="245" mass="29274">MIMIKKGKIFIGTSGWYYKHWKAVFYPPKLKNEDQLNFYSKYFSSAEVNNSFYRLPTTEMYENWYSLVPADFIFAVKGSRFITHLKKLRVDEDIIDQFIQRASPLKEKLGPILFQLPPKWKVNLERLDHFLKLLPSDHRFAFEFRDHTWNIEEVYKELRQYNCAYCMYDLAGYQSPQIVTADFVYIRLHGPGDKYEGSYNVEQLEGWADKCMTYRNEGKDVYLYFDNDQKAYATQNGQKLRSLLK</sequence>
<dbReference type="AlphaFoldDB" id="A0A420VTH6"/>
<proteinExistence type="predicted"/>
<organism evidence="1 2">
    <name type="scientific">Sphingobacterium puteale</name>
    <dbReference type="NCBI Taxonomy" id="2420510"/>
    <lineage>
        <taxon>Bacteria</taxon>
        <taxon>Pseudomonadati</taxon>
        <taxon>Bacteroidota</taxon>
        <taxon>Sphingobacteriia</taxon>
        <taxon>Sphingobacteriales</taxon>
        <taxon>Sphingobacteriaceae</taxon>
        <taxon>Sphingobacterium</taxon>
    </lineage>
</organism>
<protein>
    <submittedName>
        <fullName evidence="1">DUF72 domain-containing protein</fullName>
    </submittedName>
</protein>
<evidence type="ECO:0000313" key="2">
    <source>
        <dbReference type="Proteomes" id="UP000282423"/>
    </source>
</evidence>
<dbReference type="PANTHER" id="PTHR30348:SF4">
    <property type="entry name" value="DUF72 DOMAIN-CONTAINING PROTEIN"/>
    <property type="match status" value="1"/>
</dbReference>
<dbReference type="SUPFAM" id="SSF117396">
    <property type="entry name" value="TM1631-like"/>
    <property type="match status" value="1"/>
</dbReference>
<dbReference type="InterPro" id="IPR036520">
    <property type="entry name" value="UPF0759_sf"/>
</dbReference>
<dbReference type="EMBL" id="RBWS01000017">
    <property type="protein sequence ID" value="RKO69683.1"/>
    <property type="molecule type" value="Genomic_DNA"/>
</dbReference>
<gene>
    <name evidence="1" type="ORF">D7322_20665</name>
</gene>